<sequence>MLCNVLLQGWATGYCTRRNGYKFSTKKKCTIHIWGCGDQAQFVMYDGSVAVAFNYTCYLIEEQIDVLRDNLKNTSLGLTFKYIRLKKEHCRKYLNMRGHIDPPPFQGLNFGSGMPPPFGFCRGPDFHGAHRRPGFGPFGHEECTEHQHPRQRHGPREGGRSGGCSCDSDEEERCCGPRNFRRRPGGRPDFMFGPFGPGRHCHRFGPWGGPWNGPWRGPWGPGHRHPWAGRFAPYPWCNHMNESVYDRPEHRRCKKDDTEKCCENKPCCSVLRI</sequence>
<protein>
    <submittedName>
        <fullName evidence="2">Uncharacterized protein</fullName>
    </submittedName>
</protein>
<evidence type="ECO:0000313" key="2">
    <source>
        <dbReference type="EMBL" id="KAF9415533.1"/>
    </source>
</evidence>
<gene>
    <name evidence="2" type="ORF">HW555_006852</name>
</gene>
<dbReference type="AlphaFoldDB" id="A0A835L4Z2"/>
<dbReference type="Proteomes" id="UP000648187">
    <property type="component" value="Unassembled WGS sequence"/>
</dbReference>
<dbReference type="EMBL" id="JACKWZ010000109">
    <property type="protein sequence ID" value="KAF9415533.1"/>
    <property type="molecule type" value="Genomic_DNA"/>
</dbReference>
<accession>A0A835L4Z2</accession>
<feature type="compositionally biased region" description="Basic and acidic residues" evidence="1">
    <location>
        <begin position="139"/>
        <end position="159"/>
    </location>
</feature>
<name>A0A835L4Z2_SPOEX</name>
<evidence type="ECO:0000313" key="3">
    <source>
        <dbReference type="Proteomes" id="UP000648187"/>
    </source>
</evidence>
<keyword evidence="3" id="KW-1185">Reference proteome</keyword>
<organism evidence="2 3">
    <name type="scientific">Spodoptera exigua</name>
    <name type="common">Beet armyworm</name>
    <name type="synonym">Noctua fulgens</name>
    <dbReference type="NCBI Taxonomy" id="7107"/>
    <lineage>
        <taxon>Eukaryota</taxon>
        <taxon>Metazoa</taxon>
        <taxon>Ecdysozoa</taxon>
        <taxon>Arthropoda</taxon>
        <taxon>Hexapoda</taxon>
        <taxon>Insecta</taxon>
        <taxon>Pterygota</taxon>
        <taxon>Neoptera</taxon>
        <taxon>Endopterygota</taxon>
        <taxon>Lepidoptera</taxon>
        <taxon>Glossata</taxon>
        <taxon>Ditrysia</taxon>
        <taxon>Noctuoidea</taxon>
        <taxon>Noctuidae</taxon>
        <taxon>Amphipyrinae</taxon>
        <taxon>Spodoptera</taxon>
    </lineage>
</organism>
<comment type="caution">
    <text evidence="2">The sequence shown here is derived from an EMBL/GenBank/DDBJ whole genome shotgun (WGS) entry which is preliminary data.</text>
</comment>
<feature type="region of interest" description="Disordered" evidence="1">
    <location>
        <begin position="137"/>
        <end position="173"/>
    </location>
</feature>
<evidence type="ECO:0000256" key="1">
    <source>
        <dbReference type="SAM" id="MobiDB-lite"/>
    </source>
</evidence>
<reference evidence="2" key="1">
    <citation type="submission" date="2020-08" db="EMBL/GenBank/DDBJ databases">
        <title>Spodoptera exigua strain:BAW_Kor-Di-RS1 Genome sequencing and assembly.</title>
        <authorList>
            <person name="Kim J."/>
            <person name="Nam H.Y."/>
            <person name="Kwon M."/>
            <person name="Choi J.H."/>
            <person name="Cho S.R."/>
            <person name="Kim G.-H."/>
        </authorList>
    </citation>
    <scope>NUCLEOTIDE SEQUENCE</scope>
    <source>
        <strain evidence="2">BAW_Kor-Di-RS1</strain>
        <tissue evidence="2">Whole-body</tissue>
    </source>
</reference>
<proteinExistence type="predicted"/>